<keyword evidence="1" id="KW-1133">Transmembrane helix</keyword>
<protein>
    <recommendedName>
        <fullName evidence="3">Ig-like domain-containing protein</fullName>
    </recommendedName>
</protein>
<dbReference type="InterPro" id="IPR036179">
    <property type="entry name" value="Ig-like_dom_sf"/>
</dbReference>
<evidence type="ECO:0000259" key="3">
    <source>
        <dbReference type="PROSITE" id="PS50835"/>
    </source>
</evidence>
<dbReference type="InterPro" id="IPR013783">
    <property type="entry name" value="Ig-like_fold"/>
</dbReference>
<dbReference type="AlphaFoldDB" id="A0A9Q1BA86"/>
<feature type="domain" description="Ig-like" evidence="3">
    <location>
        <begin position="138"/>
        <end position="222"/>
    </location>
</feature>
<evidence type="ECO:0000256" key="2">
    <source>
        <dbReference type="SAM" id="SignalP"/>
    </source>
</evidence>
<evidence type="ECO:0000256" key="1">
    <source>
        <dbReference type="SAM" id="Phobius"/>
    </source>
</evidence>
<comment type="caution">
    <text evidence="4">The sequence shown here is derived from an EMBL/GenBank/DDBJ whole genome shotgun (WGS) entry which is preliminary data.</text>
</comment>
<evidence type="ECO:0000313" key="5">
    <source>
        <dbReference type="Proteomes" id="UP001152320"/>
    </source>
</evidence>
<keyword evidence="5" id="KW-1185">Reference proteome</keyword>
<dbReference type="OrthoDB" id="10006996at2759"/>
<dbReference type="EMBL" id="JAIZAY010000045">
    <property type="protein sequence ID" value="KAJ8019265.1"/>
    <property type="molecule type" value="Genomic_DNA"/>
</dbReference>
<dbReference type="Gene3D" id="2.60.40.10">
    <property type="entry name" value="Immunoglobulins"/>
    <property type="match status" value="1"/>
</dbReference>
<feature type="chain" id="PRO_5040151303" description="Ig-like domain-containing protein" evidence="2">
    <location>
        <begin position="26"/>
        <end position="799"/>
    </location>
</feature>
<name>A0A9Q1BA86_HOLLE</name>
<feature type="transmembrane region" description="Helical" evidence="1">
    <location>
        <begin position="494"/>
        <end position="516"/>
    </location>
</feature>
<keyword evidence="1" id="KW-0472">Membrane</keyword>
<feature type="transmembrane region" description="Helical" evidence="1">
    <location>
        <begin position="376"/>
        <end position="397"/>
    </location>
</feature>
<dbReference type="Proteomes" id="UP001152320">
    <property type="component" value="Unassembled WGS sequence"/>
</dbReference>
<dbReference type="SUPFAM" id="SSF48726">
    <property type="entry name" value="Immunoglobulin"/>
    <property type="match status" value="1"/>
</dbReference>
<keyword evidence="2" id="KW-0732">Signal</keyword>
<proteinExistence type="predicted"/>
<keyword evidence="1" id="KW-0812">Transmembrane</keyword>
<evidence type="ECO:0000313" key="4">
    <source>
        <dbReference type="EMBL" id="KAJ8019265.1"/>
    </source>
</evidence>
<dbReference type="PROSITE" id="PS50835">
    <property type="entry name" value="IG_LIKE"/>
    <property type="match status" value="1"/>
</dbReference>
<sequence length="799" mass="88786">MWFVTIKALLANLFITAVSIRRSHGQCASPQYAEIGNEGLIDCVFSSTFNGVVWYDSQDTSNSQIASAERQPDGSLRISSGNVEAANYTISSNGSLIIRFVTMQHTRNFSVLLFDENDELSFSIVELVTVVYTHQTKPSINSCEEKSPCLTLVKENDTLSCTYSHARPAVNLTWYMSNEGKLQRIEAIQRSFLENLVSFTSVVDIQPATITRNVLSVFTCQAFGPALRLQNVEKSALILNPRMEHCANCDDLVQKKRVLADTHLEIPCHDSRIPYAYVWLFKKSDQTQIIAFSVNMTTTFVHIQGIPMNVSKKGSLIVPRASLSSAGEYTCFFLIDDISSFNVVKVEVEGHPETGHPGTGHPGEGHPGKAETSSNIYIFIVVQVMIIITVLLTVLYLRKRLVCMCACRPTERDIAVMSDVADALLFWPFLYGSDQPLFSEDVIDLLLSISQEATKSERKKYNADVGAGSGIAIAGGSASVVGTAFLPITVGGSIGLIVGGTGLSVNDVSVTTGFALDKFRKETKMFEKAKPSFELYVKIQKHLAISIVHISNVYEIIGLYRRYKSDIDNSILLLVVKEMKKLLKRIRRSQKDRNVTTKAIIENLTIYSKTVAETLLEGLEESKHIPFCIFEEEQRNFKMAHKRAFDVIPETVLKLLSLQGHQNKRTFNFYKFINKLYAPGFKPHARSDITLLSTAENISTIEEVQLLHQVKDDKAHVTGNLEKIAKGVAVAALVLNFLGTVVDVAFLGKSIYDIKGHKTEDLTKALTDTASMMEKMNKIIRKRGEFPDAVVESFGNLLI</sequence>
<feature type="signal peptide" evidence="2">
    <location>
        <begin position="1"/>
        <end position="25"/>
    </location>
</feature>
<gene>
    <name evidence="4" type="ORF">HOLleu_42240</name>
</gene>
<dbReference type="InterPro" id="IPR007110">
    <property type="entry name" value="Ig-like_dom"/>
</dbReference>
<reference evidence="4" key="1">
    <citation type="submission" date="2021-10" db="EMBL/GenBank/DDBJ databases">
        <title>Tropical sea cucumber genome reveals ecological adaptation and Cuvierian tubules defense mechanism.</title>
        <authorList>
            <person name="Chen T."/>
        </authorList>
    </citation>
    <scope>NUCLEOTIDE SEQUENCE</scope>
    <source>
        <strain evidence="4">Nanhai2018</strain>
        <tissue evidence="4">Muscle</tissue>
    </source>
</reference>
<accession>A0A9Q1BA86</accession>
<organism evidence="4 5">
    <name type="scientific">Holothuria leucospilota</name>
    <name type="common">Black long sea cucumber</name>
    <name type="synonym">Mertensiothuria leucospilota</name>
    <dbReference type="NCBI Taxonomy" id="206669"/>
    <lineage>
        <taxon>Eukaryota</taxon>
        <taxon>Metazoa</taxon>
        <taxon>Echinodermata</taxon>
        <taxon>Eleutherozoa</taxon>
        <taxon>Echinozoa</taxon>
        <taxon>Holothuroidea</taxon>
        <taxon>Aspidochirotacea</taxon>
        <taxon>Aspidochirotida</taxon>
        <taxon>Holothuriidae</taxon>
        <taxon>Holothuria</taxon>
    </lineage>
</organism>
<feature type="transmembrane region" description="Helical" evidence="1">
    <location>
        <begin position="465"/>
        <end position="488"/>
    </location>
</feature>